<feature type="transmembrane region" description="Helical" evidence="5">
    <location>
        <begin position="45"/>
        <end position="62"/>
    </location>
</feature>
<dbReference type="PROSITE" id="PS50850">
    <property type="entry name" value="MFS"/>
    <property type="match status" value="1"/>
</dbReference>
<dbReference type="InterPro" id="IPR011701">
    <property type="entry name" value="MFS"/>
</dbReference>
<evidence type="ECO:0000256" key="3">
    <source>
        <dbReference type="ARBA" id="ARBA00022989"/>
    </source>
</evidence>
<comment type="subcellular location">
    <subcellularLocation>
        <location evidence="1">Membrane</location>
        <topology evidence="1">Multi-pass membrane protein</topology>
    </subcellularLocation>
</comment>
<evidence type="ECO:0000256" key="1">
    <source>
        <dbReference type="ARBA" id="ARBA00004141"/>
    </source>
</evidence>
<protein>
    <recommendedName>
        <fullName evidence="6">Major facilitator superfamily (MFS) profile domain-containing protein</fullName>
    </recommendedName>
</protein>
<name>A0A137NQ57_CONC2</name>
<dbReference type="Pfam" id="PF07690">
    <property type="entry name" value="MFS_1"/>
    <property type="match status" value="1"/>
</dbReference>
<dbReference type="Proteomes" id="UP000070444">
    <property type="component" value="Unassembled WGS sequence"/>
</dbReference>
<evidence type="ECO:0000313" key="7">
    <source>
        <dbReference type="EMBL" id="KXN64883.1"/>
    </source>
</evidence>
<dbReference type="GO" id="GO:0005886">
    <property type="term" value="C:plasma membrane"/>
    <property type="evidence" value="ECO:0007669"/>
    <property type="project" value="TreeGrafter"/>
</dbReference>
<dbReference type="GO" id="GO:0022857">
    <property type="term" value="F:transmembrane transporter activity"/>
    <property type="evidence" value="ECO:0007669"/>
    <property type="project" value="InterPro"/>
</dbReference>
<dbReference type="InterPro" id="IPR036259">
    <property type="entry name" value="MFS_trans_sf"/>
</dbReference>
<keyword evidence="4 5" id="KW-0472">Membrane</keyword>
<feature type="non-terminal residue" evidence="7">
    <location>
        <position position="1"/>
    </location>
</feature>
<accession>A0A137NQ57</accession>
<feature type="non-terminal residue" evidence="7">
    <location>
        <position position="89"/>
    </location>
</feature>
<dbReference type="STRING" id="796925.A0A137NQ57"/>
<gene>
    <name evidence="7" type="ORF">CONCODRAFT_27714</name>
</gene>
<proteinExistence type="predicted"/>
<evidence type="ECO:0000256" key="5">
    <source>
        <dbReference type="SAM" id="Phobius"/>
    </source>
</evidence>
<evidence type="ECO:0000256" key="2">
    <source>
        <dbReference type="ARBA" id="ARBA00022692"/>
    </source>
</evidence>
<reference evidence="7 8" key="1">
    <citation type="journal article" date="2015" name="Genome Biol. Evol.">
        <title>Phylogenomic analyses indicate that early fungi evolved digesting cell walls of algal ancestors of land plants.</title>
        <authorList>
            <person name="Chang Y."/>
            <person name="Wang S."/>
            <person name="Sekimoto S."/>
            <person name="Aerts A.L."/>
            <person name="Choi C."/>
            <person name="Clum A."/>
            <person name="LaButti K.M."/>
            <person name="Lindquist E.A."/>
            <person name="Yee Ngan C."/>
            <person name="Ohm R.A."/>
            <person name="Salamov A.A."/>
            <person name="Grigoriev I.V."/>
            <person name="Spatafora J.W."/>
            <person name="Berbee M.L."/>
        </authorList>
    </citation>
    <scope>NUCLEOTIDE SEQUENCE [LARGE SCALE GENOMIC DNA]</scope>
    <source>
        <strain evidence="7 8">NRRL 28638</strain>
    </source>
</reference>
<dbReference type="SUPFAM" id="SSF103473">
    <property type="entry name" value="MFS general substrate transporter"/>
    <property type="match status" value="1"/>
</dbReference>
<evidence type="ECO:0000256" key="4">
    <source>
        <dbReference type="ARBA" id="ARBA00023136"/>
    </source>
</evidence>
<dbReference type="AlphaFoldDB" id="A0A137NQ57"/>
<sequence length="89" mass="9693">LTKKQLFIMLLGIVLGVFVAGIDETILSTANEVITVDLNAQGSLTWIATSYLMTIVVFTPLYGKFSDIFGRKVCMLFSLFCFSVGSLGC</sequence>
<dbReference type="OrthoDB" id="10021397at2759"/>
<dbReference type="InterPro" id="IPR020846">
    <property type="entry name" value="MFS_dom"/>
</dbReference>
<keyword evidence="3 5" id="KW-1133">Transmembrane helix</keyword>
<dbReference type="PANTHER" id="PTHR23501:SF189">
    <property type="entry name" value="DRUG TRANSPORTER, PUTATIVE (AFU_ORTHOLOGUE AFUA_4G03920)-RELATED"/>
    <property type="match status" value="1"/>
</dbReference>
<keyword evidence="2 5" id="KW-0812">Transmembrane</keyword>
<evidence type="ECO:0000313" key="8">
    <source>
        <dbReference type="Proteomes" id="UP000070444"/>
    </source>
</evidence>
<keyword evidence="8" id="KW-1185">Reference proteome</keyword>
<dbReference type="PANTHER" id="PTHR23501">
    <property type="entry name" value="MAJOR FACILITATOR SUPERFAMILY"/>
    <property type="match status" value="1"/>
</dbReference>
<organism evidence="7 8">
    <name type="scientific">Conidiobolus coronatus (strain ATCC 28846 / CBS 209.66 / NRRL 28638)</name>
    <name type="common">Delacroixia coronata</name>
    <dbReference type="NCBI Taxonomy" id="796925"/>
    <lineage>
        <taxon>Eukaryota</taxon>
        <taxon>Fungi</taxon>
        <taxon>Fungi incertae sedis</taxon>
        <taxon>Zoopagomycota</taxon>
        <taxon>Entomophthoromycotina</taxon>
        <taxon>Entomophthoromycetes</taxon>
        <taxon>Entomophthorales</taxon>
        <taxon>Ancylistaceae</taxon>
        <taxon>Conidiobolus</taxon>
    </lineage>
</organism>
<feature type="domain" description="Major facilitator superfamily (MFS) profile" evidence="6">
    <location>
        <begin position="9"/>
        <end position="89"/>
    </location>
</feature>
<evidence type="ECO:0000259" key="6">
    <source>
        <dbReference type="PROSITE" id="PS50850"/>
    </source>
</evidence>
<dbReference type="EMBL" id="KQ965092">
    <property type="protein sequence ID" value="KXN64883.1"/>
    <property type="molecule type" value="Genomic_DNA"/>
</dbReference>
<dbReference type="Gene3D" id="1.20.1720.10">
    <property type="entry name" value="Multidrug resistance protein D"/>
    <property type="match status" value="1"/>
</dbReference>